<accession>A0AAD3HR17</accession>
<proteinExistence type="inferred from homology"/>
<dbReference type="SUPFAM" id="SSF53474">
    <property type="entry name" value="alpha/beta-Hydrolases"/>
    <property type="match status" value="1"/>
</dbReference>
<dbReference type="InterPro" id="IPR029058">
    <property type="entry name" value="AB_hydrolase_fold"/>
</dbReference>
<feature type="domain" description="AB hydrolase-1" evidence="8">
    <location>
        <begin position="155"/>
        <end position="299"/>
    </location>
</feature>
<feature type="region of interest" description="Disordered" evidence="7">
    <location>
        <begin position="80"/>
        <end position="117"/>
    </location>
</feature>
<evidence type="ECO:0000256" key="7">
    <source>
        <dbReference type="SAM" id="MobiDB-lite"/>
    </source>
</evidence>
<dbReference type="Gene3D" id="3.40.50.1820">
    <property type="entry name" value="alpha/beta hydrolase"/>
    <property type="match status" value="1"/>
</dbReference>
<dbReference type="GO" id="GO:0016042">
    <property type="term" value="P:lipid catabolic process"/>
    <property type="evidence" value="ECO:0007669"/>
    <property type="project" value="UniProtKB-KW"/>
</dbReference>
<comment type="caution">
    <text evidence="10">The sequence shown here is derived from an EMBL/GenBank/DDBJ whole genome shotgun (WGS) entry which is preliminary data.</text>
</comment>
<dbReference type="InterPro" id="IPR006693">
    <property type="entry name" value="AB_hydrolase_lipase"/>
</dbReference>
<gene>
    <name evidence="10" type="ORF">Agub_g11712</name>
</gene>
<keyword evidence="11" id="KW-1185">Reference proteome</keyword>
<name>A0AAD3HR17_9CHLO</name>
<evidence type="ECO:0000256" key="3">
    <source>
        <dbReference type="ARBA" id="ARBA00022963"/>
    </source>
</evidence>
<organism evidence="10 11">
    <name type="scientific">Astrephomene gubernaculifera</name>
    <dbReference type="NCBI Taxonomy" id="47775"/>
    <lineage>
        <taxon>Eukaryota</taxon>
        <taxon>Viridiplantae</taxon>
        <taxon>Chlorophyta</taxon>
        <taxon>core chlorophytes</taxon>
        <taxon>Chlorophyceae</taxon>
        <taxon>CS clade</taxon>
        <taxon>Chlamydomonadales</taxon>
        <taxon>Astrephomenaceae</taxon>
        <taxon>Astrephomene</taxon>
    </lineage>
</organism>
<dbReference type="GO" id="GO:0016788">
    <property type="term" value="F:hydrolase activity, acting on ester bonds"/>
    <property type="evidence" value="ECO:0007669"/>
    <property type="project" value="InterPro"/>
</dbReference>
<dbReference type="Pfam" id="PF00561">
    <property type="entry name" value="Abhydrolase_1"/>
    <property type="match status" value="1"/>
</dbReference>
<keyword evidence="4" id="KW-0443">Lipid metabolism</keyword>
<evidence type="ECO:0000256" key="6">
    <source>
        <dbReference type="PIRNR" id="PIRNR000862"/>
    </source>
</evidence>
<evidence type="ECO:0000256" key="2">
    <source>
        <dbReference type="ARBA" id="ARBA00022729"/>
    </source>
</evidence>
<dbReference type="PANTHER" id="PTHR11005">
    <property type="entry name" value="LYSOSOMAL ACID LIPASE-RELATED"/>
    <property type="match status" value="1"/>
</dbReference>
<evidence type="ECO:0000256" key="4">
    <source>
        <dbReference type="ARBA" id="ARBA00023098"/>
    </source>
</evidence>
<evidence type="ECO:0000256" key="1">
    <source>
        <dbReference type="ARBA" id="ARBA00010701"/>
    </source>
</evidence>
<dbReference type="Proteomes" id="UP001054857">
    <property type="component" value="Unassembled WGS sequence"/>
</dbReference>
<dbReference type="InterPro" id="IPR000073">
    <property type="entry name" value="AB_hydrolase_1"/>
</dbReference>
<comment type="similarity">
    <text evidence="1 6">Belongs to the AB hydrolase superfamily. Lipase family.</text>
</comment>
<evidence type="ECO:0000256" key="5">
    <source>
        <dbReference type="ARBA" id="ARBA00023180"/>
    </source>
</evidence>
<keyword evidence="6" id="KW-0378">Hydrolase</keyword>
<keyword evidence="3 6" id="KW-0442">Lipid degradation</keyword>
<dbReference type="Pfam" id="PF04083">
    <property type="entry name" value="Abhydro_lipase"/>
    <property type="match status" value="1"/>
</dbReference>
<sequence length="403" mass="43762">MAAIPKCTCFFIMLVALGINGFVILGRRGQPNSNANTQPEDPYRVMADLVLPHGYPLTEHFVVTTDGYILRLFRLGPKPSQHSSSSSASTPAITSSSPGQSQQSGEQPPHPHLLPGAAATADVCSRPVVFLQHPLMGSSVDYVVLGPGRSLGFMLVDAGYDVWLTNVRGNRFSRNHTRLDPDSPADVAAFWAFSWDQHVALDLPAAVERVAAHTGCQRMMFVGYSQGTTIGLAALATQPRVASRVAAAVLLAPVAFVTHMNSAPFRLMALVRVEKLFNWLGLHEYAAHVPWFADKAARFCTRCPRLCAAYLFLLCGANPRGGNLDPGVVPAIMHYLPSGTSVQNMAHWGQLVRSANRTRLSYYDYGTECGNETAAGALTTPAGRETRYTAQPLDACFRFRTHH</sequence>
<dbReference type="InterPro" id="IPR025483">
    <property type="entry name" value="Lipase_euk"/>
</dbReference>
<evidence type="ECO:0000259" key="8">
    <source>
        <dbReference type="Pfam" id="PF00561"/>
    </source>
</evidence>
<evidence type="ECO:0000313" key="10">
    <source>
        <dbReference type="EMBL" id="GFR49776.1"/>
    </source>
</evidence>
<feature type="compositionally biased region" description="Low complexity" evidence="7">
    <location>
        <begin position="83"/>
        <end position="107"/>
    </location>
</feature>
<reference evidence="10 11" key="1">
    <citation type="journal article" date="2021" name="Sci. Rep.">
        <title>Genome sequencing of the multicellular alga Astrephomene provides insights into convergent evolution of germ-soma differentiation.</title>
        <authorList>
            <person name="Yamashita S."/>
            <person name="Yamamoto K."/>
            <person name="Matsuzaki R."/>
            <person name="Suzuki S."/>
            <person name="Yamaguchi H."/>
            <person name="Hirooka S."/>
            <person name="Minakuchi Y."/>
            <person name="Miyagishima S."/>
            <person name="Kawachi M."/>
            <person name="Toyoda A."/>
            <person name="Nozaki H."/>
        </authorList>
    </citation>
    <scope>NUCLEOTIDE SEQUENCE [LARGE SCALE GENOMIC DNA]</scope>
    <source>
        <strain evidence="10 11">NIES-4017</strain>
    </source>
</reference>
<protein>
    <recommendedName>
        <fullName evidence="6">Lipase</fullName>
    </recommendedName>
</protein>
<evidence type="ECO:0000259" key="9">
    <source>
        <dbReference type="Pfam" id="PF04083"/>
    </source>
</evidence>
<keyword evidence="2" id="KW-0732">Signal</keyword>
<keyword evidence="5" id="KW-0325">Glycoprotein</keyword>
<dbReference type="EMBL" id="BMAR01000032">
    <property type="protein sequence ID" value="GFR49776.1"/>
    <property type="molecule type" value="Genomic_DNA"/>
</dbReference>
<dbReference type="PIRSF" id="PIRSF000862">
    <property type="entry name" value="Steryl_ester_lip"/>
    <property type="match status" value="1"/>
</dbReference>
<feature type="domain" description="Partial AB-hydrolase lipase" evidence="9">
    <location>
        <begin position="48"/>
        <end position="144"/>
    </location>
</feature>
<evidence type="ECO:0000313" key="11">
    <source>
        <dbReference type="Proteomes" id="UP001054857"/>
    </source>
</evidence>
<dbReference type="AlphaFoldDB" id="A0AAD3HR17"/>